<protein>
    <recommendedName>
        <fullName evidence="4">Transposase</fullName>
    </recommendedName>
</protein>
<keyword evidence="2" id="KW-0614">Plasmid</keyword>
<name>A0A1Z4JR39_LEPBY</name>
<evidence type="ECO:0008006" key="4">
    <source>
        <dbReference type="Google" id="ProtNLM"/>
    </source>
</evidence>
<organism evidence="2 3">
    <name type="scientific">Leptolyngbya boryana NIES-2135</name>
    <dbReference type="NCBI Taxonomy" id="1973484"/>
    <lineage>
        <taxon>Bacteria</taxon>
        <taxon>Bacillati</taxon>
        <taxon>Cyanobacteriota</taxon>
        <taxon>Cyanophyceae</taxon>
        <taxon>Leptolyngbyales</taxon>
        <taxon>Leptolyngbyaceae</taxon>
        <taxon>Leptolyngbya group</taxon>
        <taxon>Leptolyngbya</taxon>
    </lineage>
</organism>
<accession>A0A1Z4JR39</accession>
<reference evidence="2 3" key="1">
    <citation type="submission" date="2017-06" db="EMBL/GenBank/DDBJ databases">
        <title>Genome sequencing of cyanobaciteial culture collection at National Institute for Environmental Studies (NIES).</title>
        <authorList>
            <person name="Hirose Y."/>
            <person name="Shimura Y."/>
            <person name="Fujisawa T."/>
            <person name="Nakamura Y."/>
            <person name="Kawachi M."/>
        </authorList>
    </citation>
    <scope>NUCLEOTIDE SEQUENCE [LARGE SCALE GENOMIC DNA]</scope>
    <source>
        <strain evidence="2 3">NIES-2135</strain>
        <plasmid evidence="3">Plasmid Plasmid1 dna</plasmid>
    </source>
</reference>
<geneLocation type="plasmid" evidence="2">
    <name>plasmid1</name>
</geneLocation>
<evidence type="ECO:0000313" key="2">
    <source>
        <dbReference type="EMBL" id="BAY59235.1"/>
    </source>
</evidence>
<evidence type="ECO:0000256" key="1">
    <source>
        <dbReference type="SAM" id="MobiDB-lite"/>
    </source>
</evidence>
<dbReference type="AlphaFoldDB" id="A0A1Z4JR39"/>
<sequence length="83" mass="9261">MIQGLLEARREPNDAEPNMRLDGTAVGKRGGKGHIEHKMIRDSKTGREYGPYRYLRYRGISRKTGKQALLSVYLGKVAPASST</sequence>
<evidence type="ECO:0000313" key="3">
    <source>
        <dbReference type="Proteomes" id="UP000217895"/>
    </source>
</evidence>
<dbReference type="EMBL" id="AP018204">
    <property type="protein sequence ID" value="BAY59235.1"/>
    <property type="molecule type" value="Genomic_DNA"/>
</dbReference>
<proteinExistence type="predicted"/>
<gene>
    <name evidence="2" type="ORF">NIES2135_61120</name>
</gene>
<feature type="region of interest" description="Disordered" evidence="1">
    <location>
        <begin position="1"/>
        <end position="39"/>
    </location>
</feature>
<feature type="compositionally biased region" description="Basic and acidic residues" evidence="1">
    <location>
        <begin position="7"/>
        <end position="19"/>
    </location>
</feature>
<keyword evidence="3" id="KW-1185">Reference proteome</keyword>
<dbReference type="Proteomes" id="UP000217895">
    <property type="component" value="Plasmid Plasmid1 dna"/>
</dbReference>